<evidence type="ECO:0000313" key="3">
    <source>
        <dbReference type="EMBL" id="MFB9095570.1"/>
    </source>
</evidence>
<feature type="transmembrane region" description="Helical" evidence="1">
    <location>
        <begin position="279"/>
        <end position="298"/>
    </location>
</feature>
<protein>
    <submittedName>
        <fullName evidence="3">Glycosyltransferase family 2 protein</fullName>
        <ecNumber evidence="3">2.4.-.-</ecNumber>
    </submittedName>
</protein>
<dbReference type="InterPro" id="IPR029044">
    <property type="entry name" value="Nucleotide-diphossugar_trans"/>
</dbReference>
<keyword evidence="4" id="KW-1185">Reference proteome</keyword>
<accession>A0ABV5GJL0</accession>
<reference evidence="3 4" key="1">
    <citation type="submission" date="2024-09" db="EMBL/GenBank/DDBJ databases">
        <authorList>
            <person name="Sun Q."/>
            <person name="Mori K."/>
        </authorList>
    </citation>
    <scope>NUCLEOTIDE SEQUENCE [LARGE SCALE GENOMIC DNA]</scope>
    <source>
        <strain evidence="3 4">CECT 7955</strain>
    </source>
</reference>
<dbReference type="GO" id="GO:0016757">
    <property type="term" value="F:glycosyltransferase activity"/>
    <property type="evidence" value="ECO:0007669"/>
    <property type="project" value="UniProtKB-KW"/>
</dbReference>
<dbReference type="Pfam" id="PF00535">
    <property type="entry name" value="Glycos_transf_2"/>
    <property type="match status" value="1"/>
</dbReference>
<keyword evidence="3" id="KW-0808">Transferase</keyword>
<dbReference type="PANTHER" id="PTHR43685">
    <property type="entry name" value="GLYCOSYLTRANSFERASE"/>
    <property type="match status" value="1"/>
</dbReference>
<gene>
    <name evidence="3" type="ORF">ACFFVF_03515</name>
</gene>
<dbReference type="Proteomes" id="UP001589607">
    <property type="component" value="Unassembled WGS sequence"/>
</dbReference>
<dbReference type="InterPro" id="IPR001173">
    <property type="entry name" value="Glyco_trans_2-like"/>
</dbReference>
<keyword evidence="1" id="KW-0472">Membrane</keyword>
<keyword evidence="1" id="KW-1133">Transmembrane helix</keyword>
<dbReference type="RefSeq" id="WP_236458427.1">
    <property type="nucleotide sequence ID" value="NZ_CBCSGE010000016.1"/>
</dbReference>
<keyword evidence="3" id="KW-0328">Glycosyltransferase</keyword>
<evidence type="ECO:0000259" key="2">
    <source>
        <dbReference type="Pfam" id="PF00535"/>
    </source>
</evidence>
<dbReference type="PANTHER" id="PTHR43685:SF2">
    <property type="entry name" value="GLYCOSYLTRANSFERASE 2-LIKE DOMAIN-CONTAINING PROTEIN"/>
    <property type="match status" value="1"/>
</dbReference>
<dbReference type="Gene3D" id="3.90.550.10">
    <property type="entry name" value="Spore Coat Polysaccharide Biosynthesis Protein SpsA, Chain A"/>
    <property type="match status" value="1"/>
</dbReference>
<sequence length="326" mass="38405">MKEKKSQITIVIPTRNRINSLNRLLNSISKQTYLPKEIIIVDSSDEKLNSNQLFFTQLDIKIIHSSPSVCLQRNIGIEQCKTEFIFLCDDDIEISENYIENLITYLDENPSVNMTSGLIYEKRNDEWKYSEKRIPFLKLIFNYIFGLSVWVDLKKEDYSKNKIIQKFIAFYLKKGNRIAKSGWPIVIDYKTPVFKTPIYGLGASVIRNTKIKFETAFYKNGIGDNYDFALKNNSEIYVVKNSLAYHHKDKTNRINNKKAYFYRVSALHFIMLKNKRFNFINLLYLLNSLNGNIIYSIFKLEKKLLLYNLKLIIGIIMNRNIYNKKN</sequence>
<dbReference type="EC" id="2.4.-.-" evidence="3"/>
<evidence type="ECO:0000256" key="1">
    <source>
        <dbReference type="SAM" id="Phobius"/>
    </source>
</evidence>
<name>A0ABV5GJL0_9FLAO</name>
<dbReference type="InterPro" id="IPR050834">
    <property type="entry name" value="Glycosyltransf_2"/>
</dbReference>
<proteinExistence type="predicted"/>
<dbReference type="CDD" id="cd00761">
    <property type="entry name" value="Glyco_tranf_GTA_type"/>
    <property type="match status" value="1"/>
</dbReference>
<dbReference type="EMBL" id="JBHMEY010000008">
    <property type="protein sequence ID" value="MFB9095570.1"/>
    <property type="molecule type" value="Genomic_DNA"/>
</dbReference>
<feature type="domain" description="Glycosyltransferase 2-like" evidence="2">
    <location>
        <begin position="9"/>
        <end position="137"/>
    </location>
</feature>
<comment type="caution">
    <text evidence="3">The sequence shown here is derived from an EMBL/GenBank/DDBJ whole genome shotgun (WGS) entry which is preliminary data.</text>
</comment>
<organism evidence="3 4">
    <name type="scientific">Flavobacterium jumunjinense</name>
    <dbReference type="NCBI Taxonomy" id="998845"/>
    <lineage>
        <taxon>Bacteria</taxon>
        <taxon>Pseudomonadati</taxon>
        <taxon>Bacteroidota</taxon>
        <taxon>Flavobacteriia</taxon>
        <taxon>Flavobacteriales</taxon>
        <taxon>Flavobacteriaceae</taxon>
        <taxon>Flavobacterium</taxon>
    </lineage>
</organism>
<dbReference type="SUPFAM" id="SSF53448">
    <property type="entry name" value="Nucleotide-diphospho-sugar transferases"/>
    <property type="match status" value="1"/>
</dbReference>
<evidence type="ECO:0000313" key="4">
    <source>
        <dbReference type="Proteomes" id="UP001589607"/>
    </source>
</evidence>
<keyword evidence="1" id="KW-0812">Transmembrane</keyword>